<protein>
    <submittedName>
        <fullName evidence="1">Replication terminator protein</fullName>
    </submittedName>
</protein>
<keyword evidence="2" id="KW-1185">Reference proteome</keyword>
<reference evidence="1 2" key="1">
    <citation type="submission" date="2024-09" db="EMBL/GenBank/DDBJ databases">
        <authorList>
            <person name="Makale K.P.P."/>
            <person name="Makhzoum A."/>
            <person name="Rantong G."/>
            <person name="Rahube T.O."/>
        </authorList>
    </citation>
    <scope>NUCLEOTIDE SEQUENCE [LARGE SCALE GENOMIC DNA]</scope>
    <source>
        <strain evidence="1 2">KM_D13</strain>
    </source>
</reference>
<dbReference type="RefSeq" id="WP_373949515.1">
    <property type="nucleotide sequence ID" value="NZ_JBHDLN010000003.1"/>
</dbReference>
<accession>A0ABV4UVH6</accession>
<evidence type="ECO:0000313" key="2">
    <source>
        <dbReference type="Proteomes" id="UP001575622"/>
    </source>
</evidence>
<name>A0ABV4UVH6_9BACL</name>
<dbReference type="Proteomes" id="UP001575622">
    <property type="component" value="Unassembled WGS sequence"/>
</dbReference>
<proteinExistence type="predicted"/>
<evidence type="ECO:0000313" key="1">
    <source>
        <dbReference type="EMBL" id="MFB0841837.1"/>
    </source>
</evidence>
<sequence>MSTKIDLTDLGGGAVGERFLYEMNKVLANIYDPNTDPKKVREVTLKIKLKGDENRDVLLTEIHATSKLAPTRPVETKIIMGLDNSGRVVGAELKSGVKDQMMIDNEGDVADDKGNKVVGFNKHTAQGGK</sequence>
<organism evidence="1 2">
    <name type="scientific">Paenibacillus oleatilyticus</name>
    <dbReference type="NCBI Taxonomy" id="2594886"/>
    <lineage>
        <taxon>Bacteria</taxon>
        <taxon>Bacillati</taxon>
        <taxon>Bacillota</taxon>
        <taxon>Bacilli</taxon>
        <taxon>Bacillales</taxon>
        <taxon>Paenibacillaceae</taxon>
        <taxon>Paenibacillus</taxon>
    </lineage>
</organism>
<gene>
    <name evidence="1" type="ORF">ACEU3E_06630</name>
</gene>
<comment type="caution">
    <text evidence="1">The sequence shown here is derived from an EMBL/GenBank/DDBJ whole genome shotgun (WGS) entry which is preliminary data.</text>
</comment>
<dbReference type="EMBL" id="JBHDLN010000003">
    <property type="protein sequence ID" value="MFB0841837.1"/>
    <property type="molecule type" value="Genomic_DNA"/>
</dbReference>